<dbReference type="CDD" id="cd02440">
    <property type="entry name" value="AdoMet_MTases"/>
    <property type="match status" value="1"/>
</dbReference>
<dbReference type="PANTHER" id="PTHR43667:SF1">
    <property type="entry name" value="CYCLOPROPANE-FATTY-ACYL-PHOSPHOLIPID SYNTHASE"/>
    <property type="match status" value="1"/>
</dbReference>
<dbReference type="GO" id="GO:0032259">
    <property type="term" value="P:methylation"/>
    <property type="evidence" value="ECO:0007669"/>
    <property type="project" value="UniProtKB-KW"/>
</dbReference>
<organism evidence="8 9">
    <name type="scientific">Enterococcus columbae DSM 7374 = ATCC 51263</name>
    <dbReference type="NCBI Taxonomy" id="1121865"/>
    <lineage>
        <taxon>Bacteria</taxon>
        <taxon>Bacillati</taxon>
        <taxon>Bacillota</taxon>
        <taxon>Bacilli</taxon>
        <taxon>Lactobacillales</taxon>
        <taxon>Enterococcaceae</taxon>
        <taxon>Enterococcus</taxon>
    </lineage>
</organism>
<dbReference type="RefSeq" id="WP_016184441.1">
    <property type="nucleotide sequence ID" value="NZ_JXKI01000008.1"/>
</dbReference>
<dbReference type="Gene3D" id="3.40.50.150">
    <property type="entry name" value="Vaccinia Virus protein VP39"/>
    <property type="match status" value="1"/>
</dbReference>
<evidence type="ECO:0000259" key="7">
    <source>
        <dbReference type="Pfam" id="PF25371"/>
    </source>
</evidence>
<keyword evidence="9" id="KW-1185">Reference proteome</keyword>
<sequence>MLEQNVMIPFLKKFDQYPFRIMINNHEYIIGQGQPEFTVHFNRTIPVKSLVTSTSLALGEAYMDKTLTIDGDLYYALDHFLGQMDKFSTDQSALKKLIFTSVAKNNQQKEVQSHYDIGNDFYQLWLDDTLSYSCAYFKHPEDSLYQAQVNKMDYILEKLALRPGMELLDIGCGWGFLLIEAAKKYGVKGTGITLSQEQYRMANERIRQENLEDLVRVELLDYRDLANRSYQFDRVVSVGMLEHVGRDNYALFIDCVKQVLKPGGLFLLHFISGLKEHPGDAWIKKYIFPGGVIPSLREILSDAAEQNFHTLDVENLRLHYNKTLLCWQDNFNQHRQEILAMFDERFVRMWELYLASCAAAFHNGVVDIHQILFSKGINNELPLVRWY</sequence>
<dbReference type="EMBL" id="ASWJ01000007">
    <property type="protein sequence ID" value="EOW83769.1"/>
    <property type="molecule type" value="Genomic_DNA"/>
</dbReference>
<keyword evidence="4" id="KW-0949">S-adenosyl-L-methionine</keyword>
<keyword evidence="5" id="KW-0443">Lipid metabolism</keyword>
<dbReference type="InterPro" id="IPR029063">
    <property type="entry name" value="SAM-dependent_MTases_sf"/>
</dbReference>
<evidence type="ECO:0000256" key="6">
    <source>
        <dbReference type="PIRSR" id="PIRSR003085-1"/>
    </source>
</evidence>
<dbReference type="Pfam" id="PF02353">
    <property type="entry name" value="CMAS"/>
    <property type="match status" value="1"/>
</dbReference>
<evidence type="ECO:0000256" key="1">
    <source>
        <dbReference type="ARBA" id="ARBA00010815"/>
    </source>
</evidence>
<dbReference type="InterPro" id="IPR050723">
    <property type="entry name" value="CFA/CMAS"/>
</dbReference>
<dbReference type="OrthoDB" id="9782855at2"/>
<comment type="caution">
    <text evidence="8">The sequence shown here is derived from an EMBL/GenBank/DDBJ whole genome shotgun (WGS) entry which is preliminary data.</text>
</comment>
<dbReference type="GO" id="GO:0008610">
    <property type="term" value="P:lipid biosynthetic process"/>
    <property type="evidence" value="ECO:0007669"/>
    <property type="project" value="InterPro"/>
</dbReference>
<evidence type="ECO:0000313" key="8">
    <source>
        <dbReference type="EMBL" id="EOW83769.1"/>
    </source>
</evidence>
<protein>
    <recommendedName>
        <fullName evidence="7">DUF7884 domain-containing protein</fullName>
    </recommendedName>
</protein>
<comment type="similarity">
    <text evidence="1">Belongs to the CFA/CMAS family.</text>
</comment>
<reference evidence="8 9" key="1">
    <citation type="submission" date="2013-03" db="EMBL/GenBank/DDBJ databases">
        <title>The Genome Sequence of Enterococcus columbae ATCC_51263 (PacBio/Illumina hybrid assembly).</title>
        <authorList>
            <consortium name="The Broad Institute Genomics Platform"/>
            <consortium name="The Broad Institute Genome Sequencing Center for Infectious Disease"/>
            <person name="Earl A."/>
            <person name="Russ C."/>
            <person name="Gilmore M."/>
            <person name="Surin D."/>
            <person name="Walker B."/>
            <person name="Young S."/>
            <person name="Zeng Q."/>
            <person name="Gargeya S."/>
            <person name="Fitzgerald M."/>
            <person name="Haas B."/>
            <person name="Abouelleil A."/>
            <person name="Allen A.W."/>
            <person name="Alvarado L."/>
            <person name="Arachchi H.M."/>
            <person name="Berlin A.M."/>
            <person name="Chapman S.B."/>
            <person name="Gainer-Dewar J."/>
            <person name="Goldberg J."/>
            <person name="Griggs A."/>
            <person name="Gujja S."/>
            <person name="Hansen M."/>
            <person name="Howarth C."/>
            <person name="Imamovic A."/>
            <person name="Ireland A."/>
            <person name="Larimer J."/>
            <person name="McCowan C."/>
            <person name="Murphy C."/>
            <person name="Pearson M."/>
            <person name="Poon T.W."/>
            <person name="Priest M."/>
            <person name="Roberts A."/>
            <person name="Saif S."/>
            <person name="Shea T."/>
            <person name="Sisk P."/>
            <person name="Sykes S."/>
            <person name="Wortman J."/>
            <person name="Nusbaum C."/>
            <person name="Birren B."/>
        </authorList>
    </citation>
    <scope>NUCLEOTIDE SEQUENCE [LARGE SCALE GENOMIC DNA]</scope>
    <source>
        <strain evidence="8 9">ATCC 51263</strain>
    </source>
</reference>
<dbReference type="Proteomes" id="UP000014113">
    <property type="component" value="Unassembled WGS sequence"/>
</dbReference>
<evidence type="ECO:0000256" key="2">
    <source>
        <dbReference type="ARBA" id="ARBA00022603"/>
    </source>
</evidence>
<dbReference type="PANTHER" id="PTHR43667">
    <property type="entry name" value="CYCLOPROPANE-FATTY-ACYL-PHOSPHOLIPID SYNTHASE"/>
    <property type="match status" value="1"/>
</dbReference>
<dbReference type="AlphaFoldDB" id="S1NSA3"/>
<name>S1NSA3_9ENTE</name>
<feature type="domain" description="DUF7884" evidence="7">
    <location>
        <begin position="11"/>
        <end position="90"/>
    </location>
</feature>
<dbReference type="Pfam" id="PF25371">
    <property type="entry name" value="DUF7884"/>
    <property type="match status" value="1"/>
</dbReference>
<dbReference type="PATRIC" id="fig|1121865.3.peg.2297"/>
<evidence type="ECO:0000313" key="9">
    <source>
        <dbReference type="Proteomes" id="UP000014113"/>
    </source>
</evidence>
<dbReference type="SUPFAM" id="SSF53335">
    <property type="entry name" value="S-adenosyl-L-methionine-dependent methyltransferases"/>
    <property type="match status" value="1"/>
</dbReference>
<keyword evidence="2" id="KW-0489">Methyltransferase</keyword>
<dbReference type="InterPro" id="IPR057206">
    <property type="entry name" value="DUF7884"/>
</dbReference>
<dbReference type="STRING" id="1121865.OMW_02360"/>
<feature type="active site" evidence="6">
    <location>
        <position position="357"/>
    </location>
</feature>
<keyword evidence="3" id="KW-0808">Transferase</keyword>
<dbReference type="GO" id="GO:0008168">
    <property type="term" value="F:methyltransferase activity"/>
    <property type="evidence" value="ECO:0007669"/>
    <property type="project" value="UniProtKB-KW"/>
</dbReference>
<evidence type="ECO:0000256" key="5">
    <source>
        <dbReference type="ARBA" id="ARBA00023098"/>
    </source>
</evidence>
<gene>
    <name evidence="8" type="ORF">I568_01571</name>
</gene>
<dbReference type="InterPro" id="IPR003333">
    <property type="entry name" value="CMAS"/>
</dbReference>
<dbReference type="eggNOG" id="COG2230">
    <property type="taxonomic scope" value="Bacteria"/>
</dbReference>
<dbReference type="PIRSF" id="PIRSF003085">
    <property type="entry name" value="CMAS"/>
    <property type="match status" value="1"/>
</dbReference>
<accession>S1NSA3</accession>
<proteinExistence type="inferred from homology"/>
<evidence type="ECO:0000256" key="4">
    <source>
        <dbReference type="ARBA" id="ARBA00022691"/>
    </source>
</evidence>
<evidence type="ECO:0000256" key="3">
    <source>
        <dbReference type="ARBA" id="ARBA00022679"/>
    </source>
</evidence>